<organism evidence="1 2">
    <name type="scientific">Liparis tanakae</name>
    <name type="common">Tanaka's snailfish</name>
    <dbReference type="NCBI Taxonomy" id="230148"/>
    <lineage>
        <taxon>Eukaryota</taxon>
        <taxon>Metazoa</taxon>
        <taxon>Chordata</taxon>
        <taxon>Craniata</taxon>
        <taxon>Vertebrata</taxon>
        <taxon>Euteleostomi</taxon>
        <taxon>Actinopterygii</taxon>
        <taxon>Neopterygii</taxon>
        <taxon>Teleostei</taxon>
        <taxon>Neoteleostei</taxon>
        <taxon>Acanthomorphata</taxon>
        <taxon>Eupercaria</taxon>
        <taxon>Perciformes</taxon>
        <taxon>Cottioidei</taxon>
        <taxon>Cottales</taxon>
        <taxon>Liparidae</taxon>
        <taxon>Liparis</taxon>
    </lineage>
</organism>
<evidence type="ECO:0000313" key="2">
    <source>
        <dbReference type="Proteomes" id="UP000314294"/>
    </source>
</evidence>
<evidence type="ECO:0000313" key="1">
    <source>
        <dbReference type="EMBL" id="TNN57905.1"/>
    </source>
</evidence>
<sequence>MCPQVIPACEPCLPKSRAVGNTGCLGGDEEECLSVFALWKCVIQKHGRVTIRFGYRKSSQLHSSVPRDVAALCDSEGSVGDSVICFPISLFLYVSAPPSGLHATCPVIR</sequence>
<accession>A0A4Z2GXS0</accession>
<reference evidence="1 2" key="1">
    <citation type="submission" date="2019-03" db="EMBL/GenBank/DDBJ databases">
        <title>First draft genome of Liparis tanakae, snailfish: a comprehensive survey of snailfish specific genes.</title>
        <authorList>
            <person name="Kim W."/>
            <person name="Song I."/>
            <person name="Jeong J.-H."/>
            <person name="Kim D."/>
            <person name="Kim S."/>
            <person name="Ryu S."/>
            <person name="Song J.Y."/>
            <person name="Lee S.K."/>
        </authorList>
    </citation>
    <scope>NUCLEOTIDE SEQUENCE [LARGE SCALE GENOMIC DNA]</scope>
    <source>
        <tissue evidence="1">Muscle</tissue>
    </source>
</reference>
<proteinExistence type="predicted"/>
<comment type="caution">
    <text evidence="1">The sequence shown here is derived from an EMBL/GenBank/DDBJ whole genome shotgun (WGS) entry which is preliminary data.</text>
</comment>
<dbReference type="Proteomes" id="UP000314294">
    <property type="component" value="Unassembled WGS sequence"/>
</dbReference>
<keyword evidence="2" id="KW-1185">Reference proteome</keyword>
<gene>
    <name evidence="1" type="ORF">EYF80_031904</name>
</gene>
<dbReference type="AlphaFoldDB" id="A0A4Z2GXS0"/>
<dbReference type="EMBL" id="SRLO01000394">
    <property type="protein sequence ID" value="TNN57905.1"/>
    <property type="molecule type" value="Genomic_DNA"/>
</dbReference>
<name>A0A4Z2GXS0_9TELE</name>
<protein>
    <submittedName>
        <fullName evidence="1">Uncharacterized protein</fullName>
    </submittedName>
</protein>